<sequence>MWLVKRRNLCWKIKTNSTNIQCFCDYGETDMSNAQFELPPVPKALMCKTGELDFEGYGETKKGMCWDEDQHCFMAICSKGRDLILI</sequence>
<gene>
    <name evidence="1" type="ORF">niasHT_001011</name>
</gene>
<accession>A0ABD2LUU4</accession>
<evidence type="ECO:0000313" key="2">
    <source>
        <dbReference type="Proteomes" id="UP001620626"/>
    </source>
</evidence>
<keyword evidence="2" id="KW-1185">Reference proteome</keyword>
<comment type="caution">
    <text evidence="1">The sequence shown here is derived from an EMBL/GenBank/DDBJ whole genome shotgun (WGS) entry which is preliminary data.</text>
</comment>
<name>A0ABD2LUU4_9BILA</name>
<dbReference type="EMBL" id="JBICBT010000281">
    <property type="protein sequence ID" value="KAL3118375.1"/>
    <property type="molecule type" value="Genomic_DNA"/>
</dbReference>
<dbReference type="AlphaFoldDB" id="A0ABD2LUU4"/>
<organism evidence="1 2">
    <name type="scientific">Heterodera trifolii</name>
    <dbReference type="NCBI Taxonomy" id="157864"/>
    <lineage>
        <taxon>Eukaryota</taxon>
        <taxon>Metazoa</taxon>
        <taxon>Ecdysozoa</taxon>
        <taxon>Nematoda</taxon>
        <taxon>Chromadorea</taxon>
        <taxon>Rhabditida</taxon>
        <taxon>Tylenchina</taxon>
        <taxon>Tylenchomorpha</taxon>
        <taxon>Tylenchoidea</taxon>
        <taxon>Heteroderidae</taxon>
        <taxon>Heteroderinae</taxon>
        <taxon>Heterodera</taxon>
    </lineage>
</organism>
<reference evidence="1 2" key="1">
    <citation type="submission" date="2024-10" db="EMBL/GenBank/DDBJ databases">
        <authorList>
            <person name="Kim D."/>
        </authorList>
    </citation>
    <scope>NUCLEOTIDE SEQUENCE [LARGE SCALE GENOMIC DNA]</scope>
    <source>
        <strain evidence="1">BH-2024</strain>
    </source>
</reference>
<dbReference type="Proteomes" id="UP001620626">
    <property type="component" value="Unassembled WGS sequence"/>
</dbReference>
<protein>
    <submittedName>
        <fullName evidence="1">Uncharacterized protein</fullName>
    </submittedName>
</protein>
<evidence type="ECO:0000313" key="1">
    <source>
        <dbReference type="EMBL" id="KAL3118375.1"/>
    </source>
</evidence>
<proteinExistence type="predicted"/>